<keyword evidence="2" id="KW-0012">Acyltransferase</keyword>
<dbReference type="Proteomes" id="UP000054266">
    <property type="component" value="Unassembled WGS sequence"/>
</dbReference>
<keyword evidence="6" id="KW-1185">Reference proteome</keyword>
<dbReference type="AlphaFoldDB" id="A0A0D2FKM1"/>
<evidence type="ECO:0000313" key="6">
    <source>
        <dbReference type="Proteomes" id="UP000054266"/>
    </source>
</evidence>
<dbReference type="EMBL" id="KN846958">
    <property type="protein sequence ID" value="KIW68673.1"/>
    <property type="molecule type" value="Genomic_DNA"/>
</dbReference>
<dbReference type="PANTHER" id="PTHR43877">
    <property type="entry name" value="AMINOALKYLPHOSPHONATE N-ACETYLTRANSFERASE-RELATED-RELATED"/>
    <property type="match status" value="1"/>
</dbReference>
<dbReference type="SUPFAM" id="SSF55729">
    <property type="entry name" value="Acyl-CoA N-acyltransferases (Nat)"/>
    <property type="match status" value="1"/>
</dbReference>
<dbReference type="Pfam" id="PF00583">
    <property type="entry name" value="Acetyltransf_1"/>
    <property type="match status" value="1"/>
</dbReference>
<dbReference type="PANTHER" id="PTHR43877:SF2">
    <property type="entry name" value="AMINOALKYLPHOSPHONATE N-ACETYLTRANSFERASE-RELATED"/>
    <property type="match status" value="1"/>
</dbReference>
<gene>
    <name evidence="5" type="ORF">PV04_04600</name>
</gene>
<evidence type="ECO:0000256" key="2">
    <source>
        <dbReference type="ARBA" id="ARBA00023315"/>
    </source>
</evidence>
<dbReference type="InterPro" id="IPR050832">
    <property type="entry name" value="Bact_Acetyltransf"/>
</dbReference>
<keyword evidence="1" id="KW-0808">Transferase</keyword>
<feature type="domain" description="N-acetyltransferase" evidence="4">
    <location>
        <begin position="106"/>
        <end position="263"/>
    </location>
</feature>
<evidence type="ECO:0000256" key="3">
    <source>
        <dbReference type="SAM" id="MobiDB-lite"/>
    </source>
</evidence>
<dbReference type="Gene3D" id="3.40.630.30">
    <property type="match status" value="1"/>
</dbReference>
<reference evidence="5 6" key="1">
    <citation type="submission" date="2015-01" db="EMBL/GenBank/DDBJ databases">
        <title>The Genome Sequence of Capronia semiimmersa CBS27337.</title>
        <authorList>
            <consortium name="The Broad Institute Genomics Platform"/>
            <person name="Cuomo C."/>
            <person name="de Hoog S."/>
            <person name="Gorbushina A."/>
            <person name="Stielow B."/>
            <person name="Teixiera M."/>
            <person name="Abouelleil A."/>
            <person name="Chapman S.B."/>
            <person name="Priest M."/>
            <person name="Young S.K."/>
            <person name="Wortman J."/>
            <person name="Nusbaum C."/>
            <person name="Birren B."/>
        </authorList>
    </citation>
    <scope>NUCLEOTIDE SEQUENCE [LARGE SCALE GENOMIC DNA]</scope>
    <source>
        <strain evidence="5 6">CBS 27337</strain>
    </source>
</reference>
<name>A0A0D2FKM1_9EURO</name>
<dbReference type="InterPro" id="IPR016181">
    <property type="entry name" value="Acyl_CoA_acyltransferase"/>
</dbReference>
<evidence type="ECO:0000313" key="5">
    <source>
        <dbReference type="EMBL" id="KIW68673.1"/>
    </source>
</evidence>
<dbReference type="STRING" id="5601.A0A0D2FKM1"/>
<protein>
    <recommendedName>
        <fullName evidence="4">N-acetyltransferase domain-containing protein</fullName>
    </recommendedName>
</protein>
<evidence type="ECO:0000259" key="4">
    <source>
        <dbReference type="PROSITE" id="PS51186"/>
    </source>
</evidence>
<evidence type="ECO:0000256" key="1">
    <source>
        <dbReference type="ARBA" id="ARBA00022679"/>
    </source>
</evidence>
<dbReference type="HOGENOM" id="CLU_013985_18_0_1"/>
<proteinExistence type="predicted"/>
<organism evidence="5 6">
    <name type="scientific">Phialophora macrospora</name>
    <dbReference type="NCBI Taxonomy" id="1851006"/>
    <lineage>
        <taxon>Eukaryota</taxon>
        <taxon>Fungi</taxon>
        <taxon>Dikarya</taxon>
        <taxon>Ascomycota</taxon>
        <taxon>Pezizomycotina</taxon>
        <taxon>Eurotiomycetes</taxon>
        <taxon>Chaetothyriomycetidae</taxon>
        <taxon>Chaetothyriales</taxon>
        <taxon>Herpotrichiellaceae</taxon>
        <taxon>Phialophora</taxon>
    </lineage>
</organism>
<feature type="region of interest" description="Disordered" evidence="3">
    <location>
        <begin position="127"/>
        <end position="146"/>
    </location>
</feature>
<sequence>MLVQQHPVPLPSSPVAAPEYPYNAHLSSPSRVQIRLHVSNPRTNLPDAPKGTSPPSFTVRRATVRDAPAIAHLGATVFSTTFGFSIPPHDLTAFLQEAYTVEAIEEDIRCPTKHIFVACARPKSNDVNNVSATSSDEKHSEDGGIDADPEVEAEAEQDDEVIGFTQLTEGTTEPCIAHLRSSVELQRLYVSTAHHSMGVGKTLAREIESLARSLGYKSLWLGVWEGNFKAQRVYEGLGFARVGDHEFKMGKCIQMDWIMCKAL</sequence>
<accession>A0A0D2FKM1</accession>
<dbReference type="GO" id="GO:0016747">
    <property type="term" value="F:acyltransferase activity, transferring groups other than amino-acyl groups"/>
    <property type="evidence" value="ECO:0007669"/>
    <property type="project" value="InterPro"/>
</dbReference>
<dbReference type="PROSITE" id="PS51186">
    <property type="entry name" value="GNAT"/>
    <property type="match status" value="1"/>
</dbReference>
<dbReference type="CDD" id="cd04301">
    <property type="entry name" value="NAT_SF"/>
    <property type="match status" value="1"/>
</dbReference>
<dbReference type="InterPro" id="IPR000182">
    <property type="entry name" value="GNAT_dom"/>
</dbReference>